<keyword evidence="1" id="KW-0540">Nuclease</keyword>
<dbReference type="GeneID" id="71927715"/>
<proteinExistence type="predicted"/>
<organism evidence="1 2">
    <name type="scientific">Halocatena salina</name>
    <dbReference type="NCBI Taxonomy" id="2934340"/>
    <lineage>
        <taxon>Archaea</taxon>
        <taxon>Methanobacteriati</taxon>
        <taxon>Methanobacteriota</taxon>
        <taxon>Stenosarchaea group</taxon>
        <taxon>Halobacteria</taxon>
        <taxon>Halobacteriales</taxon>
        <taxon>Natronomonadaceae</taxon>
        <taxon>Halocatena</taxon>
    </lineage>
</organism>
<reference evidence="1" key="1">
    <citation type="submission" date="2022-04" db="EMBL/GenBank/DDBJ databases">
        <title>Halocatena sp. nov., isolated from a salt lake.</title>
        <authorList>
            <person name="Cui H.-L."/>
        </authorList>
    </citation>
    <scope>NUCLEOTIDE SEQUENCE</scope>
    <source>
        <strain evidence="1">AD-1</strain>
    </source>
</reference>
<dbReference type="AlphaFoldDB" id="A0A8T9ZZ11"/>
<dbReference type="RefSeq" id="WP_247992359.1">
    <property type="nucleotide sequence ID" value="NZ_CP096019.1"/>
</dbReference>
<dbReference type="KEGG" id="haad:MW046_06670"/>
<protein>
    <submittedName>
        <fullName evidence="1">HNH endonuclease</fullName>
    </submittedName>
</protein>
<evidence type="ECO:0000313" key="2">
    <source>
        <dbReference type="Proteomes" id="UP000831768"/>
    </source>
</evidence>
<accession>A0A8T9ZZ11</accession>
<keyword evidence="2" id="KW-1185">Reference proteome</keyword>
<dbReference type="GO" id="GO:0004519">
    <property type="term" value="F:endonuclease activity"/>
    <property type="evidence" value="ECO:0007669"/>
    <property type="project" value="UniProtKB-KW"/>
</dbReference>
<gene>
    <name evidence="1" type="ORF">MW046_06670</name>
</gene>
<dbReference type="Proteomes" id="UP000831768">
    <property type="component" value="Chromosome"/>
</dbReference>
<sequence length="77" mass="8571">MHHIIPVRAFIGSKNHHKENAHQFENVVSLCIDCHRKADFGKISSARLRFLIETGDPIPVIGQAQSSISPIGISHVY</sequence>
<evidence type="ECO:0000313" key="1">
    <source>
        <dbReference type="EMBL" id="UPM41679.1"/>
    </source>
</evidence>
<name>A0A8T9ZZ11_9EURY</name>
<keyword evidence="1" id="KW-0378">Hydrolase</keyword>
<keyword evidence="1" id="KW-0255">Endonuclease</keyword>
<dbReference type="EMBL" id="CP096019">
    <property type="protein sequence ID" value="UPM41679.1"/>
    <property type="molecule type" value="Genomic_DNA"/>
</dbReference>